<name>A0A1X7ABN4_9RHOB</name>
<feature type="region of interest" description="Disordered" evidence="1">
    <location>
        <begin position="117"/>
        <end position="140"/>
    </location>
</feature>
<sequence>MTEQKQHTNIYSALAAAQMEMEPARKTADNPHFKSKYADLSAVVDAVRPALNKHGIAFFHTALQSEFGHTMRTVLHHGESDTSIHCDVPLIIGRQDMPGYKSATTYAKRIGLESVTGVAPEDDDGNAAAESTRRAPADDRQMSWAETIIAELPETATEHDKADAITKAINAQWKRKKTAGELSNEWDRRAKLIANLRDRFPDMHASIVDGYENRMNDLTADVAAQ</sequence>
<proteinExistence type="predicted"/>
<evidence type="ECO:0000313" key="2">
    <source>
        <dbReference type="EMBL" id="SLN74916.1"/>
    </source>
</evidence>
<dbReference type="EMBL" id="FWFK01000011">
    <property type="protein sequence ID" value="SLN74916.1"/>
    <property type="molecule type" value="Genomic_DNA"/>
</dbReference>
<evidence type="ECO:0000313" key="3">
    <source>
        <dbReference type="Proteomes" id="UP000193570"/>
    </source>
</evidence>
<evidence type="ECO:0000256" key="1">
    <source>
        <dbReference type="SAM" id="MobiDB-lite"/>
    </source>
</evidence>
<dbReference type="RefSeq" id="WP_085793768.1">
    <property type="nucleotide sequence ID" value="NZ_FWFK01000011.1"/>
</dbReference>
<gene>
    <name evidence="2" type="ORF">ROJ8625_04126</name>
</gene>
<accession>A0A1X7ABN4</accession>
<organism evidence="2 3">
    <name type="scientific">Roseivivax jejudonensis</name>
    <dbReference type="NCBI Taxonomy" id="1529041"/>
    <lineage>
        <taxon>Bacteria</taxon>
        <taxon>Pseudomonadati</taxon>
        <taxon>Pseudomonadota</taxon>
        <taxon>Alphaproteobacteria</taxon>
        <taxon>Rhodobacterales</taxon>
        <taxon>Roseobacteraceae</taxon>
        <taxon>Roseivivax</taxon>
    </lineage>
</organism>
<feature type="compositionally biased region" description="Basic and acidic residues" evidence="1">
    <location>
        <begin position="131"/>
        <end position="140"/>
    </location>
</feature>
<dbReference type="Pfam" id="PF04404">
    <property type="entry name" value="ERF"/>
    <property type="match status" value="1"/>
</dbReference>
<dbReference type="InterPro" id="IPR007499">
    <property type="entry name" value="ERF_bacteria_virus"/>
</dbReference>
<protein>
    <submittedName>
        <fullName evidence="2">ERF superfamily protein</fullName>
    </submittedName>
</protein>
<dbReference type="Proteomes" id="UP000193570">
    <property type="component" value="Unassembled WGS sequence"/>
</dbReference>
<dbReference type="OrthoDB" id="149299at2"/>
<keyword evidence="3" id="KW-1185">Reference proteome</keyword>
<reference evidence="2 3" key="1">
    <citation type="submission" date="2017-03" db="EMBL/GenBank/DDBJ databases">
        <authorList>
            <person name="Afonso C.L."/>
            <person name="Miller P.J."/>
            <person name="Scott M.A."/>
            <person name="Spackman E."/>
            <person name="Goraichik I."/>
            <person name="Dimitrov K.M."/>
            <person name="Suarez D.L."/>
            <person name="Swayne D.E."/>
        </authorList>
    </citation>
    <scope>NUCLEOTIDE SEQUENCE [LARGE SCALE GENOMIC DNA]</scope>
    <source>
        <strain evidence="2 3">CECT 8625</strain>
    </source>
</reference>
<dbReference type="AlphaFoldDB" id="A0A1X7ABN4"/>